<keyword evidence="2" id="KW-1185">Reference proteome</keyword>
<dbReference type="EMBL" id="BSXS01001445">
    <property type="protein sequence ID" value="GME76199.1"/>
    <property type="molecule type" value="Genomic_DNA"/>
</dbReference>
<accession>A0ACB5SXP6</accession>
<proteinExistence type="predicted"/>
<protein>
    <submittedName>
        <fullName evidence="1">Unnamed protein product</fullName>
    </submittedName>
</protein>
<reference evidence="1" key="1">
    <citation type="submission" date="2023-04" db="EMBL/GenBank/DDBJ databases">
        <title>Ambrosiozyma monospora NBRC 10751.</title>
        <authorList>
            <person name="Ichikawa N."/>
            <person name="Sato H."/>
            <person name="Tonouchi N."/>
        </authorList>
    </citation>
    <scope>NUCLEOTIDE SEQUENCE</scope>
    <source>
        <strain evidence="1">NBRC 10751</strain>
    </source>
</reference>
<evidence type="ECO:0000313" key="2">
    <source>
        <dbReference type="Proteomes" id="UP001165064"/>
    </source>
</evidence>
<gene>
    <name evidence="1" type="ORF">Amon02_000248800</name>
</gene>
<comment type="caution">
    <text evidence="1">The sequence shown here is derived from an EMBL/GenBank/DDBJ whole genome shotgun (WGS) entry which is preliminary data.</text>
</comment>
<organism evidence="1 2">
    <name type="scientific">Ambrosiozyma monospora</name>
    <name type="common">Yeast</name>
    <name type="synonym">Endomycopsis monosporus</name>
    <dbReference type="NCBI Taxonomy" id="43982"/>
    <lineage>
        <taxon>Eukaryota</taxon>
        <taxon>Fungi</taxon>
        <taxon>Dikarya</taxon>
        <taxon>Ascomycota</taxon>
        <taxon>Saccharomycotina</taxon>
        <taxon>Pichiomycetes</taxon>
        <taxon>Pichiales</taxon>
        <taxon>Pichiaceae</taxon>
        <taxon>Ambrosiozyma</taxon>
    </lineage>
</organism>
<dbReference type="Proteomes" id="UP001165064">
    <property type="component" value="Unassembled WGS sequence"/>
</dbReference>
<name>A0ACB5SXP6_AMBMO</name>
<evidence type="ECO:0000313" key="1">
    <source>
        <dbReference type="EMBL" id="GME76199.1"/>
    </source>
</evidence>
<sequence length="998" mass="114179">MSYQSNELSHVLGKIKDDWPSLLNQDCNPLDTALLLLDNTSVGLAHRYPDFVNLNQEFSQVLKKAVNENYAAFNDAIGSYGLAISSLSESQTTLSNIRSDLQSVEQIVNNRVGLMNELNNKNMQYSEAHEILDSIGELRADSETIDSYIEARDFTHAQQYITKSFATAEKFGLWQIPALKSTQQSLQSQVKKLFDLIIEDVSNIMYMKTGRGTSNIIYEDEVKAEFFSVSSTDIDDISKVINKPVMQFLNELEDEDEFSPGEDTTRFKTLKTHLYVLKKLNKLEDALTVLSSQTGDELKELIYKTMEDMKVKYPDQIELSQQSTKTNNLLDFSLYAINNASLFILHEFFKNLFGKCIYLLQNYAAIRGIVRLGKGDYAVDTLWASLEKQIGDLIYSYIVDEDYTKDLNDHDDPLKNVETPFTKIINGDMFSHGEQLFQFAKLRLDDSGALTKSVEFNDALTDIFESGNSKPDLVGSNDSVYIEHEATVSQRNLLVPANVFNMGAIVDYFLFFVGSAYVLFPEDQKEVPLSFFDRFMKFVFVKQLENTLSFQFDKIASTDWMVETNSADLQSGSVLKKFFQSSLTALDTSLYFRESYVTILMKCMNKMATKYRTDLEELVPPEFLKQTKDSLLPLWFSNEDLKSQSRRLMSNSVSRQEADLIKHELELSIKPGPKLSSLIKQPELFDVNKYSQLSQLFSSLSNTLEWLPNLKREVKPTITSETSKLNSLRETWHFSNYSDTKQTTDELETNDATSENFGDTHLALYGDYVAQFTEIVGSLQEMLDDIKLYFRYDMRCKAILTVTQMYDKDTWMEPYQSGEVDVSVMQFNKLIMEINKLLSQKVGTATKSQILKALPDLIDHALVSESRRIIKMNNNGLYSIFVNIRVLKQMLRNVMGRPEEVDFGRSEAYFEMFKSTDKGILDKCKEMKRQSSKPGGYTFDIEDYKNIIRLVFSEIIQKDTAKSNGSAKNGLLSRHGSSFNPSKRYDDTVKTVVDMFKR</sequence>